<keyword evidence="5 21" id="KW-0245">EGF-like domain</keyword>
<feature type="domain" description="EGF-like" evidence="24">
    <location>
        <begin position="252"/>
        <end position="288"/>
    </location>
</feature>
<dbReference type="AlphaFoldDB" id="A0A821TIC6"/>
<protein>
    <recommendedName>
        <fullName evidence="29">Notch</fullName>
    </recommendedName>
</protein>
<dbReference type="PROSITE" id="PS00010">
    <property type="entry name" value="ASX_HYDROXYL"/>
    <property type="match status" value="3"/>
</dbReference>
<dbReference type="Proteomes" id="UP000663865">
    <property type="component" value="Unassembled WGS sequence"/>
</dbReference>
<feature type="chain" id="PRO_5036238423" description="Notch" evidence="23">
    <location>
        <begin position="18"/>
        <end position="1038"/>
    </location>
</feature>
<feature type="domain" description="EGF-like" evidence="24">
    <location>
        <begin position="59"/>
        <end position="95"/>
    </location>
</feature>
<dbReference type="GO" id="GO:0007219">
    <property type="term" value="P:Notch signaling pathway"/>
    <property type="evidence" value="ECO:0007669"/>
    <property type="project" value="UniProtKB-KW"/>
</dbReference>
<comment type="subcellular location">
    <subcellularLocation>
        <location evidence="2">Cell membrane</location>
        <topology evidence="2">Single-pass type I membrane protein</topology>
    </subcellularLocation>
    <subcellularLocation>
        <location evidence="1">Nucleus</location>
    </subcellularLocation>
</comment>
<keyword evidence="18" id="KW-0325">Glycoprotein</keyword>
<evidence type="ECO:0000256" key="4">
    <source>
        <dbReference type="ARBA" id="ARBA00022475"/>
    </source>
</evidence>
<dbReference type="Pfam" id="PF07645">
    <property type="entry name" value="EGF_CA"/>
    <property type="match status" value="1"/>
</dbReference>
<evidence type="ECO:0008006" key="29">
    <source>
        <dbReference type="Google" id="ProtNLM"/>
    </source>
</evidence>
<keyword evidence="16" id="KW-0010">Activator</keyword>
<dbReference type="PANTHER" id="PTHR45836">
    <property type="entry name" value="SLIT HOMOLOG"/>
    <property type="match status" value="1"/>
</dbReference>
<dbReference type="GO" id="GO:0009986">
    <property type="term" value="C:cell surface"/>
    <property type="evidence" value="ECO:0007669"/>
    <property type="project" value="TreeGrafter"/>
</dbReference>
<keyword evidence="4" id="KW-1003">Cell membrane</keyword>
<evidence type="ECO:0000256" key="20">
    <source>
        <dbReference type="PROSITE-ProRule" id="PRU00023"/>
    </source>
</evidence>
<feature type="disulfide bond" evidence="21">
    <location>
        <begin position="241"/>
        <end position="250"/>
    </location>
</feature>
<feature type="domain" description="LNR" evidence="25">
    <location>
        <begin position="344"/>
        <end position="384"/>
    </location>
</feature>
<evidence type="ECO:0000256" key="1">
    <source>
        <dbReference type="ARBA" id="ARBA00004123"/>
    </source>
</evidence>
<dbReference type="InterPro" id="IPR010660">
    <property type="entry name" value="Notch_NOD_dom"/>
</dbReference>
<dbReference type="Gene3D" id="2.10.25.10">
    <property type="entry name" value="Laminin"/>
    <property type="match status" value="6"/>
</dbReference>
<evidence type="ECO:0000256" key="15">
    <source>
        <dbReference type="ARBA" id="ARBA00023157"/>
    </source>
</evidence>
<dbReference type="GO" id="GO:0005634">
    <property type="term" value="C:nucleus"/>
    <property type="evidence" value="ECO:0007669"/>
    <property type="project" value="UniProtKB-SubCell"/>
</dbReference>
<dbReference type="FunFam" id="2.10.25.10:FF:000125">
    <property type="entry name" value="Neurogenic locus notch protein-like"/>
    <property type="match status" value="1"/>
</dbReference>
<feature type="domain" description="EGF-like" evidence="24">
    <location>
        <begin position="97"/>
        <end position="136"/>
    </location>
</feature>
<accession>A0A821TIC6</accession>
<sequence>MWLVLIATLILFPFNSCFHISNLCQNKCLNNGTCIINSEDKRESCLCSKAFSGDRCQVNIDECSSSPCRHGGLCIDGLGEFICSCPEGYEGRFCEIPIDPCYHNPCENQGTCIRTGYHNDKFRCVCPTNYSGRLCQIYIKDYCASSPCLSNATCENSPHGYRCYCPSDDQCDKAKLKNLSCSTLFNNTNQCVYGTCQDGKCSCFPGWKGDFCADDIDECKMNPCVNQGTCYNTPGSYLCLCPPGMTNKNCHNIQCSESTCLNGGVCSRKDNGISFCQCPANFYGHHCELLVVNTRHSQATMDTCQINNCSSKRNNNRCDHECNFAQCQFDNYECTLKRDPWDLCPINDCWRLFRNGQCDEKCNIKECLLDGFDCDRQLSTCNISYCQSQVLNGICNHECNKIGCDYDRDDCVPTYNDGLLGTIVLQLEITKETFDKRKESFLQRFSSILNSPVKISSNKDGSELILPWYKDGNDKTKPIGIKIYITILKTCNSSNSSNCQFDSVRQSVDYLGALQQNGELAERLQMPISDINILPDSAQPVKDKSKYIYLVTIIPCVLILTLLVGYGLMQRPKRLIKAPVWFPTTLIDENKRETSWINRIKTKNTNFDISNNKKQKLDHQSLSPDCETMSSNTLNIPGGPNGDINILELEISRRDPFGKYEADEETNLNFYINNGADIHSRSGSNQETLLHLACRRRRLTAVRVLIAHGCDPNARDIYGATPLLRAVSAKALDVVQFLLTNANILKLDINASTYTYERDNEELPGDNPLRKAIRAHYNDIAECLLVAGADVDATDRCDASVGGNETRIGRTALHYSAITNNMNGALLLLKHTANIEAQDEHLETPLYKAAYNLAFATWEVLIRHGAKSQIANEDGYTPKSIAMKQIGAGPFRFGPDSDEVLNSIQPKSDAEKHFIQWLKNECPPNCHLESTNVKKEPIRKKQIVKKKTNYMHHYPQTAQLLNNNSHSQPPPPPPYTMTNCYQQPFYGQYPLPTPYTHVEHFQPSPPPSSQCEIADQELYFPISNIALNITYHLAEDSL</sequence>
<dbReference type="PRINTS" id="PR00010">
    <property type="entry name" value="EGFBLOOD"/>
</dbReference>
<dbReference type="PROSITE" id="PS00022">
    <property type="entry name" value="EGF_1"/>
    <property type="match status" value="4"/>
</dbReference>
<dbReference type="PROSITE" id="PS50026">
    <property type="entry name" value="EGF_3"/>
    <property type="match status" value="6"/>
</dbReference>
<evidence type="ECO:0000256" key="5">
    <source>
        <dbReference type="ARBA" id="ARBA00022536"/>
    </source>
</evidence>
<dbReference type="SMART" id="SM00179">
    <property type="entry name" value="EGF_CA"/>
    <property type="match status" value="4"/>
</dbReference>
<proteinExistence type="predicted"/>
<dbReference type="Gene3D" id="3.30.70.3310">
    <property type="match status" value="1"/>
</dbReference>
<dbReference type="PROSITE" id="PS01186">
    <property type="entry name" value="EGF_2"/>
    <property type="match status" value="1"/>
</dbReference>
<evidence type="ECO:0000259" key="24">
    <source>
        <dbReference type="PROSITE" id="PS50026"/>
    </source>
</evidence>
<dbReference type="SUPFAM" id="SSF90193">
    <property type="entry name" value="Notch domain"/>
    <property type="match status" value="1"/>
</dbReference>
<dbReference type="InterPro" id="IPR051355">
    <property type="entry name" value="Notch/Slit_guidance"/>
</dbReference>
<dbReference type="PROSITE" id="PS50258">
    <property type="entry name" value="LNR"/>
    <property type="match status" value="1"/>
</dbReference>
<dbReference type="Proteomes" id="UP000663838">
    <property type="component" value="Unassembled WGS sequence"/>
</dbReference>
<evidence type="ECO:0000256" key="17">
    <source>
        <dbReference type="ARBA" id="ARBA00023163"/>
    </source>
</evidence>
<evidence type="ECO:0000256" key="8">
    <source>
        <dbReference type="ARBA" id="ARBA00022737"/>
    </source>
</evidence>
<dbReference type="GO" id="GO:0007411">
    <property type="term" value="P:axon guidance"/>
    <property type="evidence" value="ECO:0007669"/>
    <property type="project" value="TreeGrafter"/>
</dbReference>
<keyword evidence="15 21" id="KW-1015">Disulfide bond</keyword>
<dbReference type="EMBL" id="CAJOBS010004149">
    <property type="protein sequence ID" value="CAF4875156.1"/>
    <property type="molecule type" value="Genomic_DNA"/>
</dbReference>
<dbReference type="GO" id="GO:0005509">
    <property type="term" value="F:calcium ion binding"/>
    <property type="evidence" value="ECO:0007669"/>
    <property type="project" value="InterPro"/>
</dbReference>
<dbReference type="InterPro" id="IPR035993">
    <property type="entry name" value="Notch-like_dom_sf"/>
</dbReference>
<feature type="domain" description="EGF-like" evidence="24">
    <location>
        <begin position="139"/>
        <end position="172"/>
    </location>
</feature>
<feature type="repeat" description="ANK" evidence="20">
    <location>
        <begin position="808"/>
        <end position="840"/>
    </location>
</feature>
<keyword evidence="6 22" id="KW-0812">Transmembrane</keyword>
<dbReference type="GO" id="GO:0005886">
    <property type="term" value="C:plasma membrane"/>
    <property type="evidence" value="ECO:0007669"/>
    <property type="project" value="UniProtKB-SubCell"/>
</dbReference>
<evidence type="ECO:0000256" key="16">
    <source>
        <dbReference type="ARBA" id="ARBA00023159"/>
    </source>
</evidence>
<evidence type="ECO:0000256" key="2">
    <source>
        <dbReference type="ARBA" id="ARBA00004251"/>
    </source>
</evidence>
<keyword evidence="19" id="KW-0539">Nucleus</keyword>
<feature type="disulfide bond" evidence="21">
    <location>
        <begin position="85"/>
        <end position="94"/>
    </location>
</feature>
<keyword evidence="10" id="KW-0914">Notch signaling pathway</keyword>
<evidence type="ECO:0000256" key="23">
    <source>
        <dbReference type="SAM" id="SignalP"/>
    </source>
</evidence>
<feature type="transmembrane region" description="Helical" evidence="22">
    <location>
        <begin position="547"/>
        <end position="568"/>
    </location>
</feature>
<evidence type="ECO:0000256" key="9">
    <source>
        <dbReference type="ARBA" id="ARBA00022782"/>
    </source>
</evidence>
<dbReference type="SMART" id="SM00181">
    <property type="entry name" value="EGF"/>
    <property type="match status" value="7"/>
</dbReference>
<gene>
    <name evidence="26" type="ORF">KIK155_LOCUS30112</name>
    <name evidence="27" type="ORF">TOA249_LOCUS28806</name>
</gene>
<feature type="signal peptide" evidence="23">
    <location>
        <begin position="1"/>
        <end position="17"/>
    </location>
</feature>
<keyword evidence="9" id="KW-0221">Differentiation</keyword>
<feature type="disulfide bond" evidence="21">
    <location>
        <begin position="24"/>
        <end position="34"/>
    </location>
</feature>
<keyword evidence="12" id="KW-0805">Transcription regulation</keyword>
<dbReference type="Pfam" id="PF00008">
    <property type="entry name" value="EGF"/>
    <property type="match status" value="2"/>
</dbReference>
<keyword evidence="17" id="KW-0804">Transcription</keyword>
<evidence type="ECO:0000256" key="21">
    <source>
        <dbReference type="PROSITE-ProRule" id="PRU00076"/>
    </source>
</evidence>
<dbReference type="Gene3D" id="1.25.40.20">
    <property type="entry name" value="Ankyrin repeat-containing domain"/>
    <property type="match status" value="1"/>
</dbReference>
<dbReference type="PROSITE" id="PS01187">
    <property type="entry name" value="EGF_CA"/>
    <property type="match status" value="2"/>
</dbReference>
<evidence type="ECO:0000259" key="25">
    <source>
        <dbReference type="PROSITE" id="PS50258"/>
    </source>
</evidence>
<comment type="caution">
    <text evidence="27">The sequence shown here is derived from an EMBL/GenBank/DDBJ whole genome shotgun (WGS) entry which is preliminary data.</text>
</comment>
<dbReference type="Pfam" id="PF06816">
    <property type="entry name" value="NOD"/>
    <property type="match status" value="1"/>
</dbReference>
<feature type="repeat" description="ANK" evidence="20">
    <location>
        <begin position="685"/>
        <end position="717"/>
    </location>
</feature>
<dbReference type="FunFam" id="2.10.25.10:FF:000472">
    <property type="entry name" value="Uncharacterized protein, isoform A"/>
    <property type="match status" value="1"/>
</dbReference>
<comment type="caution">
    <text evidence="21">Lacks conserved residue(s) required for the propagation of feature annotation.</text>
</comment>
<feature type="repeat" description="ANK" evidence="20">
    <location>
        <begin position="764"/>
        <end position="796"/>
    </location>
</feature>
<evidence type="ECO:0000256" key="13">
    <source>
        <dbReference type="ARBA" id="ARBA00023043"/>
    </source>
</evidence>
<dbReference type="EMBL" id="CAJNYV010005590">
    <property type="protein sequence ID" value="CAF3758257.1"/>
    <property type="molecule type" value="Genomic_DNA"/>
</dbReference>
<keyword evidence="7 23" id="KW-0732">Signal</keyword>
<dbReference type="InterPro" id="IPR001881">
    <property type="entry name" value="EGF-like_Ca-bd_dom"/>
</dbReference>
<evidence type="ECO:0000313" key="26">
    <source>
        <dbReference type="EMBL" id="CAF3758257.1"/>
    </source>
</evidence>
<feature type="disulfide bond" evidence="21">
    <location>
        <begin position="47"/>
        <end position="56"/>
    </location>
</feature>
<feature type="disulfide bond" evidence="21">
    <location>
        <begin position="126"/>
        <end position="135"/>
    </location>
</feature>
<evidence type="ECO:0000256" key="11">
    <source>
        <dbReference type="ARBA" id="ARBA00022989"/>
    </source>
</evidence>
<feature type="disulfide bond" evidence="21">
    <location>
        <begin position="278"/>
        <end position="287"/>
    </location>
</feature>
<dbReference type="FunFam" id="3.30.300.320:FF:000001">
    <property type="entry name" value="Neurogenic locus notch 1"/>
    <property type="match status" value="1"/>
</dbReference>
<dbReference type="PRINTS" id="PR01983">
    <property type="entry name" value="NOTCH"/>
</dbReference>
<dbReference type="GO" id="GO:0043235">
    <property type="term" value="C:receptor complex"/>
    <property type="evidence" value="ECO:0007669"/>
    <property type="project" value="TreeGrafter"/>
</dbReference>
<evidence type="ECO:0000256" key="12">
    <source>
        <dbReference type="ARBA" id="ARBA00023015"/>
    </source>
</evidence>
<dbReference type="InterPro" id="IPR036770">
    <property type="entry name" value="Ankyrin_rpt-contain_sf"/>
</dbReference>
<dbReference type="InterPro" id="IPR000800">
    <property type="entry name" value="Notch_dom"/>
</dbReference>
<feature type="domain" description="EGF-like" evidence="24">
    <location>
        <begin position="20"/>
        <end position="57"/>
    </location>
</feature>
<keyword evidence="11 22" id="KW-1133">Transmembrane helix</keyword>
<dbReference type="SMART" id="SM00248">
    <property type="entry name" value="ANK"/>
    <property type="match status" value="5"/>
</dbReference>
<dbReference type="Pfam" id="PF12796">
    <property type="entry name" value="Ank_2"/>
    <property type="match status" value="2"/>
</dbReference>
<evidence type="ECO:0000256" key="19">
    <source>
        <dbReference type="ARBA" id="ARBA00023242"/>
    </source>
</evidence>
<evidence type="ECO:0000256" key="10">
    <source>
        <dbReference type="ARBA" id="ARBA00022976"/>
    </source>
</evidence>
<evidence type="ECO:0000256" key="3">
    <source>
        <dbReference type="ARBA" id="ARBA00022473"/>
    </source>
</evidence>
<dbReference type="SUPFAM" id="SSF48403">
    <property type="entry name" value="Ankyrin repeat"/>
    <property type="match status" value="1"/>
</dbReference>
<keyword evidence="3" id="KW-0217">Developmental protein</keyword>
<keyword evidence="14 22" id="KW-0472">Membrane</keyword>
<feature type="disulfide bond" evidence="21">
    <location>
        <begin position="28"/>
        <end position="45"/>
    </location>
</feature>
<evidence type="ECO:0000313" key="28">
    <source>
        <dbReference type="Proteomes" id="UP000663838"/>
    </source>
</evidence>
<feature type="domain" description="EGF-like" evidence="24">
    <location>
        <begin position="215"/>
        <end position="251"/>
    </location>
</feature>
<evidence type="ECO:0000256" key="22">
    <source>
        <dbReference type="SAM" id="Phobius"/>
    </source>
</evidence>
<dbReference type="SUPFAM" id="SSF57196">
    <property type="entry name" value="EGF/Laminin"/>
    <property type="match status" value="5"/>
</dbReference>
<dbReference type="CDD" id="cd00054">
    <property type="entry name" value="EGF_CA"/>
    <property type="match status" value="4"/>
</dbReference>
<dbReference type="Gene3D" id="3.30.300.320">
    <property type="match status" value="1"/>
</dbReference>
<dbReference type="InterPro" id="IPR018097">
    <property type="entry name" value="EGF_Ca-bd_CS"/>
</dbReference>
<dbReference type="PROSITE" id="PS50297">
    <property type="entry name" value="ANK_REP_REGION"/>
    <property type="match status" value="3"/>
</dbReference>
<keyword evidence="13 20" id="KW-0040">ANK repeat</keyword>
<dbReference type="PANTHER" id="PTHR45836:SF23">
    <property type="entry name" value="NEUROGENIC LOCUS NOTCH HOMOLOG PROTEIN 1"/>
    <property type="match status" value="1"/>
</dbReference>
<keyword evidence="8" id="KW-0677">Repeat</keyword>
<dbReference type="InterPro" id="IPR002110">
    <property type="entry name" value="Ankyrin_rpt"/>
</dbReference>
<dbReference type="SMART" id="SM00004">
    <property type="entry name" value="NL"/>
    <property type="match status" value="3"/>
</dbReference>
<evidence type="ECO:0000256" key="14">
    <source>
        <dbReference type="ARBA" id="ARBA00023136"/>
    </source>
</evidence>
<evidence type="ECO:0000256" key="18">
    <source>
        <dbReference type="ARBA" id="ARBA00023180"/>
    </source>
</evidence>
<reference evidence="27" key="1">
    <citation type="submission" date="2021-02" db="EMBL/GenBank/DDBJ databases">
        <authorList>
            <person name="Nowell W R."/>
        </authorList>
    </citation>
    <scope>NUCLEOTIDE SEQUENCE</scope>
</reference>
<dbReference type="PROSITE" id="PS50088">
    <property type="entry name" value="ANK_REPEAT"/>
    <property type="match status" value="3"/>
</dbReference>
<evidence type="ECO:0000256" key="7">
    <source>
        <dbReference type="ARBA" id="ARBA00022729"/>
    </source>
</evidence>
<evidence type="ECO:0000313" key="27">
    <source>
        <dbReference type="EMBL" id="CAF4875156.1"/>
    </source>
</evidence>
<evidence type="ECO:0000256" key="6">
    <source>
        <dbReference type="ARBA" id="ARBA00022692"/>
    </source>
</evidence>
<dbReference type="Pfam" id="PF00066">
    <property type="entry name" value="Notch"/>
    <property type="match status" value="3"/>
</dbReference>
<dbReference type="InterPro" id="IPR000152">
    <property type="entry name" value="EGF-type_Asp/Asn_hydroxyl_site"/>
</dbReference>
<dbReference type="InterPro" id="IPR049883">
    <property type="entry name" value="NOTCH1_EGF-like"/>
</dbReference>
<name>A0A821TIC6_9BILA</name>
<organism evidence="27 28">
    <name type="scientific">Rotaria socialis</name>
    <dbReference type="NCBI Taxonomy" id="392032"/>
    <lineage>
        <taxon>Eukaryota</taxon>
        <taxon>Metazoa</taxon>
        <taxon>Spiralia</taxon>
        <taxon>Gnathifera</taxon>
        <taxon>Rotifera</taxon>
        <taxon>Eurotatoria</taxon>
        <taxon>Bdelloidea</taxon>
        <taxon>Philodinida</taxon>
        <taxon>Philodinidae</taxon>
        <taxon>Rotaria</taxon>
    </lineage>
</organism>
<dbReference type="InterPro" id="IPR000742">
    <property type="entry name" value="EGF"/>
</dbReference>
<dbReference type="PRINTS" id="PR01452">
    <property type="entry name" value="LNOTCHREPEAT"/>
</dbReference>